<protein>
    <recommendedName>
        <fullName evidence="3">Transposase</fullName>
    </recommendedName>
</protein>
<evidence type="ECO:0008006" key="3">
    <source>
        <dbReference type="Google" id="ProtNLM"/>
    </source>
</evidence>
<sequence>MPRFKTVHKELKLLPMNFDKHLLPGSFEHALCYLVNYELDLSGLHTSYSNDVEGAPAFDPAVLLKIALLASAAVSSAAAR</sequence>
<name>A0A1H6Z740_9PSED</name>
<keyword evidence="2" id="KW-1185">Reference proteome</keyword>
<gene>
    <name evidence="1" type="ORF">SAMN05216201_109199</name>
</gene>
<dbReference type="STRING" id="915471.SAMN05216201_109199"/>
<dbReference type="EMBL" id="FNZE01000009">
    <property type="protein sequence ID" value="SEJ49198.1"/>
    <property type="molecule type" value="Genomic_DNA"/>
</dbReference>
<accession>A0A1H6Z740</accession>
<dbReference type="Proteomes" id="UP000242930">
    <property type="component" value="Unassembled WGS sequence"/>
</dbReference>
<dbReference type="RefSeq" id="WP_212633231.1">
    <property type="nucleotide sequence ID" value="NZ_FNZE01000009.1"/>
</dbReference>
<evidence type="ECO:0000313" key="1">
    <source>
        <dbReference type="EMBL" id="SEJ49198.1"/>
    </source>
</evidence>
<dbReference type="AlphaFoldDB" id="A0A1H6Z740"/>
<organism evidence="1 2">
    <name type="scientific">Pseudomonas linyingensis</name>
    <dbReference type="NCBI Taxonomy" id="915471"/>
    <lineage>
        <taxon>Bacteria</taxon>
        <taxon>Pseudomonadati</taxon>
        <taxon>Pseudomonadota</taxon>
        <taxon>Gammaproteobacteria</taxon>
        <taxon>Pseudomonadales</taxon>
        <taxon>Pseudomonadaceae</taxon>
        <taxon>Pseudomonas</taxon>
    </lineage>
</organism>
<proteinExistence type="predicted"/>
<reference evidence="2" key="1">
    <citation type="submission" date="2016-10" db="EMBL/GenBank/DDBJ databases">
        <authorList>
            <person name="Varghese N."/>
            <person name="Submissions S."/>
        </authorList>
    </citation>
    <scope>NUCLEOTIDE SEQUENCE [LARGE SCALE GENOMIC DNA]</scope>
    <source>
        <strain evidence="2">LMG 25967</strain>
    </source>
</reference>
<evidence type="ECO:0000313" key="2">
    <source>
        <dbReference type="Proteomes" id="UP000242930"/>
    </source>
</evidence>